<dbReference type="SMART" id="SM01061">
    <property type="entry name" value="CAT_RBD"/>
    <property type="match status" value="1"/>
</dbReference>
<keyword evidence="1" id="KW-0677">Repeat</keyword>
<accession>A0A1H7GCJ1</accession>
<dbReference type="Pfam" id="PF00874">
    <property type="entry name" value="PRD"/>
    <property type="match status" value="2"/>
</dbReference>
<dbReference type="SUPFAM" id="SSF63520">
    <property type="entry name" value="PTS-regulatory domain, PRD"/>
    <property type="match status" value="2"/>
</dbReference>
<dbReference type="InterPro" id="IPR050661">
    <property type="entry name" value="BglG_antiterminators"/>
</dbReference>
<proteinExistence type="predicted"/>
<sequence>MYRVEKVLNHNALIGILDNTTQEYLIMGKGIGFGKHVSETIEVSEEHKVYSLKESTERGGKKELATSIDPVYLEIANEILDRAEAAFKTIDRDVMLPLADHIEFAVKRSKNNEQLRNPLTDDIRVLFHAEFKVAENAKGLLKERLDVELTDDEIGYIALHIHSSIMDQAVSSAMQMAEAVRECVTMVEKETGKKIDTTSLSYNRLLNHIRYMIARTMNGEVIKLDMNDYINASAANSFKMSQKICKELGVSLGKEIHQAEIGYLAMHIERVALDEMN</sequence>
<protein>
    <submittedName>
        <fullName evidence="3">Transcriptional antiterminator, BglG family</fullName>
    </submittedName>
</protein>
<evidence type="ECO:0000313" key="3">
    <source>
        <dbReference type="EMBL" id="SEK35839.1"/>
    </source>
</evidence>
<dbReference type="Gene3D" id="1.10.1790.10">
    <property type="entry name" value="PRD domain"/>
    <property type="match status" value="2"/>
</dbReference>
<evidence type="ECO:0000256" key="1">
    <source>
        <dbReference type="ARBA" id="ARBA00022737"/>
    </source>
</evidence>
<dbReference type="PROSITE" id="PS51372">
    <property type="entry name" value="PRD_2"/>
    <property type="match status" value="2"/>
</dbReference>
<dbReference type="SUPFAM" id="SSF50151">
    <property type="entry name" value="SacY-like RNA-binding domain"/>
    <property type="match status" value="1"/>
</dbReference>
<evidence type="ECO:0000259" key="2">
    <source>
        <dbReference type="PROSITE" id="PS51372"/>
    </source>
</evidence>
<dbReference type="InterPro" id="IPR004341">
    <property type="entry name" value="CAT_RNA-bd_dom"/>
</dbReference>
<dbReference type="InterPro" id="IPR011608">
    <property type="entry name" value="PRD"/>
</dbReference>
<name>A0A1H7GCJ1_9FIRM</name>
<dbReference type="Gene3D" id="2.30.24.10">
    <property type="entry name" value="CAT RNA-binding domain"/>
    <property type="match status" value="1"/>
</dbReference>
<dbReference type="InterPro" id="IPR036650">
    <property type="entry name" value="CAT_RNA-bd_dom_sf"/>
</dbReference>
<keyword evidence="4" id="KW-1185">Reference proteome</keyword>
<feature type="domain" description="PRD" evidence="2">
    <location>
        <begin position="172"/>
        <end position="277"/>
    </location>
</feature>
<dbReference type="PANTHER" id="PTHR30185:SF15">
    <property type="entry name" value="CRYPTIC BETA-GLUCOSIDE BGL OPERON ANTITERMINATOR"/>
    <property type="match status" value="1"/>
</dbReference>
<dbReference type="AlphaFoldDB" id="A0A1H7GCJ1"/>
<dbReference type="InterPro" id="IPR036634">
    <property type="entry name" value="PRD_sf"/>
</dbReference>
<dbReference type="EMBL" id="FNZX01000004">
    <property type="protein sequence ID" value="SEK35839.1"/>
    <property type="molecule type" value="Genomic_DNA"/>
</dbReference>
<dbReference type="PANTHER" id="PTHR30185">
    <property type="entry name" value="CRYPTIC BETA-GLUCOSIDE BGL OPERON ANTITERMINATOR"/>
    <property type="match status" value="1"/>
</dbReference>
<gene>
    <name evidence="3" type="ORF">SAMN02910377_00718</name>
</gene>
<organism evidence="3 4">
    <name type="scientific">Pseudobutyrivibrio ruminis</name>
    <dbReference type="NCBI Taxonomy" id="46206"/>
    <lineage>
        <taxon>Bacteria</taxon>
        <taxon>Bacillati</taxon>
        <taxon>Bacillota</taxon>
        <taxon>Clostridia</taxon>
        <taxon>Lachnospirales</taxon>
        <taxon>Lachnospiraceae</taxon>
        <taxon>Pseudobutyrivibrio</taxon>
    </lineage>
</organism>
<dbReference type="GO" id="GO:0006355">
    <property type="term" value="P:regulation of DNA-templated transcription"/>
    <property type="evidence" value="ECO:0007669"/>
    <property type="project" value="InterPro"/>
</dbReference>
<dbReference type="GO" id="GO:0003723">
    <property type="term" value="F:RNA binding"/>
    <property type="evidence" value="ECO:0007669"/>
    <property type="project" value="InterPro"/>
</dbReference>
<feature type="domain" description="PRD" evidence="2">
    <location>
        <begin position="67"/>
        <end position="171"/>
    </location>
</feature>
<dbReference type="Proteomes" id="UP000182321">
    <property type="component" value="Unassembled WGS sequence"/>
</dbReference>
<reference evidence="4" key="1">
    <citation type="submission" date="2016-10" db="EMBL/GenBank/DDBJ databases">
        <authorList>
            <person name="Varghese N."/>
        </authorList>
    </citation>
    <scope>NUCLEOTIDE SEQUENCE [LARGE SCALE GENOMIC DNA]</scope>
    <source>
        <strain evidence="4">ACV-9</strain>
    </source>
</reference>
<dbReference type="Pfam" id="PF03123">
    <property type="entry name" value="CAT_RBD"/>
    <property type="match status" value="1"/>
</dbReference>
<evidence type="ECO:0000313" key="4">
    <source>
        <dbReference type="Proteomes" id="UP000182321"/>
    </source>
</evidence>